<dbReference type="EMBL" id="CP011409">
    <property type="protein sequence ID" value="AKZ64153.1"/>
    <property type="molecule type" value="Genomic_DNA"/>
</dbReference>
<evidence type="ECO:0008006" key="4">
    <source>
        <dbReference type="Google" id="ProtNLM"/>
    </source>
</evidence>
<keyword evidence="3" id="KW-1185">Reference proteome</keyword>
<feature type="signal peptide" evidence="1">
    <location>
        <begin position="1"/>
        <end position="23"/>
    </location>
</feature>
<evidence type="ECO:0000313" key="3">
    <source>
        <dbReference type="Proteomes" id="UP000063429"/>
    </source>
</evidence>
<reference evidence="3" key="1">
    <citation type="journal article" date="2015" name="Genome Announc.">
        <title>Complete Genome Sequence of Herbaspirillum hiltneri N3 (DSM 17495), Isolated from Surface-Sterilized Wheat Roots.</title>
        <authorList>
            <person name="Guizelini D."/>
            <person name="Saizaki P.M."/>
            <person name="Coimbra N.A."/>
            <person name="Weiss V.A."/>
            <person name="Faoro H."/>
            <person name="Sfeir M.Z."/>
            <person name="Baura V.A."/>
            <person name="Monteiro R.A."/>
            <person name="Chubatsu L.S."/>
            <person name="Souza E.M."/>
            <person name="Cruz L.M."/>
            <person name="Pedrosa F.O."/>
            <person name="Raittz R.T."/>
            <person name="Marchaukoski J.N."/>
            <person name="Steffens M.B."/>
        </authorList>
    </citation>
    <scope>NUCLEOTIDE SEQUENCE [LARGE SCALE GENOMIC DNA]</scope>
    <source>
        <strain evidence="3">N3</strain>
    </source>
</reference>
<dbReference type="RefSeq" id="WP_053199397.1">
    <property type="nucleotide sequence ID" value="NZ_CP011409.1"/>
</dbReference>
<feature type="chain" id="PRO_5045036670" description="Lipoprotein" evidence="1">
    <location>
        <begin position="24"/>
        <end position="110"/>
    </location>
</feature>
<name>A0ABM5V3J3_9BURK</name>
<sequence length="110" mass="11912">MRKAALLGLLALGCMAASGASSAHTRFGVYIGGPLWIPPPAYYPAPVYYPPPVYVQPAAPPVYIEQSPAQGNYWYYCQESKGYYPYVQSCPSNWMKVVPNGPSGGQPPPQ</sequence>
<protein>
    <recommendedName>
        <fullName evidence="4">Lipoprotein</fullName>
    </recommendedName>
</protein>
<evidence type="ECO:0000256" key="1">
    <source>
        <dbReference type="SAM" id="SignalP"/>
    </source>
</evidence>
<organism evidence="2 3">
    <name type="scientific">Herbaspirillum hiltneri N3</name>
    <dbReference type="NCBI Taxonomy" id="1262470"/>
    <lineage>
        <taxon>Bacteria</taxon>
        <taxon>Pseudomonadati</taxon>
        <taxon>Pseudomonadota</taxon>
        <taxon>Betaproteobacteria</taxon>
        <taxon>Burkholderiales</taxon>
        <taxon>Oxalobacteraceae</taxon>
        <taxon>Herbaspirillum</taxon>
    </lineage>
</organism>
<accession>A0ABM5V3J3</accession>
<proteinExistence type="predicted"/>
<dbReference type="Proteomes" id="UP000063429">
    <property type="component" value="Chromosome"/>
</dbReference>
<evidence type="ECO:0000313" key="2">
    <source>
        <dbReference type="EMBL" id="AKZ64153.1"/>
    </source>
</evidence>
<keyword evidence="1" id="KW-0732">Signal</keyword>
<gene>
    <name evidence="2" type="ORF">F506_17120</name>
</gene>